<organism evidence="7 8">
    <name type="scientific">Trichocoleus desertorum GB2-A4</name>
    <dbReference type="NCBI Taxonomy" id="2933944"/>
    <lineage>
        <taxon>Bacteria</taxon>
        <taxon>Bacillati</taxon>
        <taxon>Cyanobacteriota</taxon>
        <taxon>Cyanophyceae</taxon>
        <taxon>Leptolyngbyales</taxon>
        <taxon>Trichocoleusaceae</taxon>
        <taxon>Trichocoleus</taxon>
    </lineage>
</organism>
<dbReference type="Pfam" id="PF03631">
    <property type="entry name" value="Virul_fac_BrkB"/>
    <property type="match status" value="1"/>
</dbReference>
<gene>
    <name evidence="7" type="ORF">NC998_14740</name>
</gene>
<evidence type="ECO:0000256" key="4">
    <source>
        <dbReference type="ARBA" id="ARBA00022989"/>
    </source>
</evidence>
<keyword evidence="4 6" id="KW-1133">Transmembrane helix</keyword>
<accession>A0ABV0J9A4</accession>
<feature type="transmembrane region" description="Helical" evidence="6">
    <location>
        <begin position="29"/>
        <end position="52"/>
    </location>
</feature>
<reference evidence="7 8" key="1">
    <citation type="submission" date="2022-04" db="EMBL/GenBank/DDBJ databases">
        <title>Positive selection, recombination, and allopatry shape intraspecific diversity of widespread and dominant cyanobacteria.</title>
        <authorList>
            <person name="Wei J."/>
            <person name="Shu W."/>
            <person name="Hu C."/>
        </authorList>
    </citation>
    <scope>NUCLEOTIDE SEQUENCE [LARGE SCALE GENOMIC DNA]</scope>
    <source>
        <strain evidence="7 8">GB2-A4</strain>
    </source>
</reference>
<evidence type="ECO:0000256" key="5">
    <source>
        <dbReference type="ARBA" id="ARBA00023136"/>
    </source>
</evidence>
<feature type="transmembrane region" description="Helical" evidence="6">
    <location>
        <begin position="140"/>
        <end position="164"/>
    </location>
</feature>
<evidence type="ECO:0000313" key="7">
    <source>
        <dbReference type="EMBL" id="MEP0818355.1"/>
    </source>
</evidence>
<dbReference type="RefSeq" id="WP_190441787.1">
    <property type="nucleotide sequence ID" value="NZ_JAMPKM010000008.1"/>
</dbReference>
<dbReference type="NCBIfam" id="TIGR00765">
    <property type="entry name" value="yihY_not_rbn"/>
    <property type="match status" value="1"/>
</dbReference>
<dbReference type="PANTHER" id="PTHR30213:SF1">
    <property type="entry name" value="INNER MEMBRANE PROTEIN YHJD"/>
    <property type="match status" value="1"/>
</dbReference>
<keyword evidence="5 6" id="KW-0472">Membrane</keyword>
<dbReference type="PANTHER" id="PTHR30213">
    <property type="entry name" value="INNER MEMBRANE PROTEIN YHJD"/>
    <property type="match status" value="1"/>
</dbReference>
<name>A0ABV0J9A4_9CYAN</name>
<feature type="transmembrane region" description="Helical" evidence="6">
    <location>
        <begin position="176"/>
        <end position="199"/>
    </location>
</feature>
<keyword evidence="3 6" id="KW-0812">Transmembrane</keyword>
<comment type="subcellular location">
    <subcellularLocation>
        <location evidence="1">Cell membrane</location>
        <topology evidence="1">Multi-pass membrane protein</topology>
    </subcellularLocation>
</comment>
<feature type="transmembrane region" description="Helical" evidence="6">
    <location>
        <begin position="211"/>
        <end position="233"/>
    </location>
</feature>
<dbReference type="PIRSF" id="PIRSF035875">
    <property type="entry name" value="RNase_BN"/>
    <property type="match status" value="1"/>
</dbReference>
<keyword evidence="2" id="KW-1003">Cell membrane</keyword>
<evidence type="ECO:0000313" key="8">
    <source>
        <dbReference type="Proteomes" id="UP001464891"/>
    </source>
</evidence>
<proteinExistence type="predicted"/>
<sequence>MNLKAVWTLLKDTVTEWQADKVPLLAAALAYYTVFSLAPLLVIVIAIAGFVFGPEAARNQLDEQIQGLVGRQGAEAIQTMIQSASHPSSGIVATVISVVTLLLGASGVFAQLQDALNTIWEIPPSKEGVKGMVKARATSFAMVLVIGFLLLVSLVASAALAGIGNFFGHLIPGLAILWQLVNFVISFGVITLLFGLIYRVLPDVRVPWGDVWHGAIVTSLLFTVGKWLLGLYLGNSGVASPYGAAGSFVVVLVWVYYSAQILLFGAEFTQVYSKHYGSKWRLARSNTPLDAQNEAPKLGQER</sequence>
<keyword evidence="8" id="KW-1185">Reference proteome</keyword>
<evidence type="ECO:0000256" key="1">
    <source>
        <dbReference type="ARBA" id="ARBA00004651"/>
    </source>
</evidence>
<protein>
    <submittedName>
        <fullName evidence="7">YihY/virulence factor BrkB family protein</fullName>
    </submittedName>
</protein>
<evidence type="ECO:0000256" key="3">
    <source>
        <dbReference type="ARBA" id="ARBA00022692"/>
    </source>
</evidence>
<dbReference type="EMBL" id="JAMPKM010000008">
    <property type="protein sequence ID" value="MEP0818355.1"/>
    <property type="molecule type" value="Genomic_DNA"/>
</dbReference>
<evidence type="ECO:0000256" key="2">
    <source>
        <dbReference type="ARBA" id="ARBA00022475"/>
    </source>
</evidence>
<comment type="caution">
    <text evidence="7">The sequence shown here is derived from an EMBL/GenBank/DDBJ whole genome shotgun (WGS) entry which is preliminary data.</text>
</comment>
<feature type="transmembrane region" description="Helical" evidence="6">
    <location>
        <begin position="245"/>
        <end position="266"/>
    </location>
</feature>
<evidence type="ECO:0000256" key="6">
    <source>
        <dbReference type="SAM" id="Phobius"/>
    </source>
</evidence>
<dbReference type="Proteomes" id="UP001464891">
    <property type="component" value="Unassembled WGS sequence"/>
</dbReference>
<dbReference type="InterPro" id="IPR017039">
    <property type="entry name" value="Virul_fac_BrkB"/>
</dbReference>